<evidence type="ECO:0000256" key="6">
    <source>
        <dbReference type="NCBIfam" id="TIGR01280"/>
    </source>
</evidence>
<dbReference type="Proteomes" id="UP000199134">
    <property type="component" value="Unassembled WGS sequence"/>
</dbReference>
<evidence type="ECO:0000313" key="7">
    <source>
        <dbReference type="EMBL" id="SDG73589.1"/>
    </source>
</evidence>
<keyword evidence="3" id="KW-0540">Nuclease</keyword>
<keyword evidence="9" id="KW-1185">Reference proteome</keyword>
<evidence type="ECO:0000256" key="2">
    <source>
        <dbReference type="ARBA" id="ARBA00022490"/>
    </source>
</evidence>
<dbReference type="SUPFAM" id="SSF116842">
    <property type="entry name" value="XseB-like"/>
    <property type="match status" value="1"/>
</dbReference>
<dbReference type="EMBL" id="FNIW01000011">
    <property type="protein sequence ID" value="SDO16475.1"/>
    <property type="molecule type" value="Genomic_DNA"/>
</dbReference>
<dbReference type="GO" id="GO:0008855">
    <property type="term" value="F:exodeoxyribonuclease VII activity"/>
    <property type="evidence" value="ECO:0007669"/>
    <property type="project" value="UniProtKB-UniRule"/>
</dbReference>
<dbReference type="RefSeq" id="WP_091817468.1">
    <property type="nucleotide sequence ID" value="NZ_CP091790.1"/>
</dbReference>
<dbReference type="EMBL" id="FNCQ01000008">
    <property type="protein sequence ID" value="SDG73589.1"/>
    <property type="molecule type" value="Genomic_DNA"/>
</dbReference>
<evidence type="ECO:0000256" key="4">
    <source>
        <dbReference type="ARBA" id="ARBA00022801"/>
    </source>
</evidence>
<dbReference type="InterPro" id="IPR037004">
    <property type="entry name" value="Exonuc_VII_ssu_sf"/>
</dbReference>
<evidence type="ECO:0000313" key="9">
    <source>
        <dbReference type="Proteomes" id="UP000198779"/>
    </source>
</evidence>
<organism evidence="8 10">
    <name type="scientific">Prevotella communis</name>
    <dbReference type="NCBI Taxonomy" id="2913614"/>
    <lineage>
        <taxon>Bacteria</taxon>
        <taxon>Pseudomonadati</taxon>
        <taxon>Bacteroidota</taxon>
        <taxon>Bacteroidia</taxon>
        <taxon>Bacteroidales</taxon>
        <taxon>Prevotellaceae</taxon>
        <taxon>Prevotella</taxon>
    </lineage>
</organism>
<dbReference type="OrthoDB" id="1525214at2"/>
<dbReference type="EC" id="3.1.11.6" evidence="6"/>
<sequence>MTYEESLKQLEDIVRQMEAGSYSIDQLADKLTLAQQLITQCKEKLYKTDSEIKKILEKR</sequence>
<accession>A0A1H0HBE3</accession>
<accession>A0A1G7WNV4</accession>
<comment type="similarity">
    <text evidence="1">Belongs to the XseB family.</text>
</comment>
<evidence type="ECO:0000256" key="5">
    <source>
        <dbReference type="ARBA" id="ARBA00022839"/>
    </source>
</evidence>
<dbReference type="NCBIfam" id="TIGR01280">
    <property type="entry name" value="xseB"/>
    <property type="match status" value="1"/>
</dbReference>
<evidence type="ECO:0000256" key="3">
    <source>
        <dbReference type="ARBA" id="ARBA00022722"/>
    </source>
</evidence>
<reference evidence="7 10" key="1">
    <citation type="submission" date="2016-10" db="EMBL/GenBank/DDBJ databases">
        <authorList>
            <person name="de Groot N.N."/>
        </authorList>
    </citation>
    <scope>NUCLEOTIDE SEQUENCE [LARGE SCALE GENOMIC DNA]</scope>
    <source>
        <strain evidence="10">BP1-145</strain>
        <strain evidence="7">BP1-148</strain>
    </source>
</reference>
<keyword evidence="4" id="KW-0378">Hydrolase</keyword>
<dbReference type="STRING" id="645274.SAMN04487901_108113"/>
<gene>
    <name evidence="8" type="ORF">SAMN04487900_11116</name>
    <name evidence="7" type="ORF">SAMN04487901_108113</name>
</gene>
<evidence type="ECO:0000313" key="10">
    <source>
        <dbReference type="Proteomes" id="UP000199134"/>
    </source>
</evidence>
<evidence type="ECO:0000256" key="1">
    <source>
        <dbReference type="ARBA" id="ARBA00009998"/>
    </source>
</evidence>
<dbReference type="GO" id="GO:0006308">
    <property type="term" value="P:DNA catabolic process"/>
    <property type="evidence" value="ECO:0007669"/>
    <property type="project" value="UniProtKB-UniRule"/>
</dbReference>
<evidence type="ECO:0000313" key="8">
    <source>
        <dbReference type="EMBL" id="SDO16475.1"/>
    </source>
</evidence>
<reference evidence="8 9" key="2">
    <citation type="submission" date="2016-10" db="EMBL/GenBank/DDBJ databases">
        <authorList>
            <person name="Varghese N."/>
            <person name="Submissions S."/>
        </authorList>
    </citation>
    <scope>NUCLEOTIDE SEQUENCE</scope>
    <source>
        <strain evidence="8">BP1-145</strain>
        <strain evidence="9">BP1-148</strain>
    </source>
</reference>
<dbReference type="Gene3D" id="1.10.287.1040">
    <property type="entry name" value="Exonuclease VII, small subunit"/>
    <property type="match status" value="1"/>
</dbReference>
<keyword evidence="5" id="KW-0269">Exonuclease</keyword>
<dbReference type="Pfam" id="PF02609">
    <property type="entry name" value="Exonuc_VII_S"/>
    <property type="match status" value="1"/>
</dbReference>
<protein>
    <recommendedName>
        <fullName evidence="6">Exodeoxyribonuclease VII small subunit</fullName>
        <ecNumber evidence="6">3.1.11.6</ecNumber>
    </recommendedName>
</protein>
<proteinExistence type="inferred from homology"/>
<dbReference type="Proteomes" id="UP000198779">
    <property type="component" value="Unassembled WGS sequence"/>
</dbReference>
<dbReference type="AlphaFoldDB" id="A0A1H0HBE3"/>
<name>A0A1H0HBE3_9BACT</name>
<keyword evidence="2" id="KW-0963">Cytoplasm</keyword>
<dbReference type="InterPro" id="IPR003761">
    <property type="entry name" value="Exonuc_VII_S"/>
</dbReference>
<dbReference type="GO" id="GO:0009318">
    <property type="term" value="C:exodeoxyribonuclease VII complex"/>
    <property type="evidence" value="ECO:0007669"/>
    <property type="project" value="UniProtKB-UniRule"/>
</dbReference>